<feature type="compositionally biased region" description="Gly residues" evidence="2">
    <location>
        <begin position="528"/>
        <end position="537"/>
    </location>
</feature>
<dbReference type="EMBL" id="BMAR01000018">
    <property type="protein sequence ID" value="GFR47524.1"/>
    <property type="molecule type" value="Genomic_DNA"/>
</dbReference>
<dbReference type="Gene3D" id="1.25.40.10">
    <property type="entry name" value="Tetratricopeptide repeat domain"/>
    <property type="match status" value="2"/>
</dbReference>
<feature type="region of interest" description="Disordered" evidence="2">
    <location>
        <begin position="522"/>
        <end position="570"/>
    </location>
</feature>
<dbReference type="SUPFAM" id="SSF48452">
    <property type="entry name" value="TPR-like"/>
    <property type="match status" value="1"/>
</dbReference>
<accession>A0AAD3HN42</accession>
<gene>
    <name evidence="3" type="ORF">Agub_g9242</name>
</gene>
<dbReference type="Proteomes" id="UP001054857">
    <property type="component" value="Unassembled WGS sequence"/>
</dbReference>
<keyword evidence="1" id="KW-0802">TPR repeat</keyword>
<evidence type="ECO:0000313" key="4">
    <source>
        <dbReference type="Proteomes" id="UP001054857"/>
    </source>
</evidence>
<feature type="region of interest" description="Disordered" evidence="2">
    <location>
        <begin position="59"/>
        <end position="78"/>
    </location>
</feature>
<dbReference type="AlphaFoldDB" id="A0AAD3HN42"/>
<evidence type="ECO:0000256" key="1">
    <source>
        <dbReference type="PROSITE-ProRule" id="PRU00339"/>
    </source>
</evidence>
<dbReference type="SMART" id="SM00028">
    <property type="entry name" value="TPR"/>
    <property type="match status" value="3"/>
</dbReference>
<comment type="caution">
    <text evidence="3">The sequence shown here is derived from an EMBL/GenBank/DDBJ whole genome shotgun (WGS) entry which is preliminary data.</text>
</comment>
<feature type="region of interest" description="Disordered" evidence="2">
    <location>
        <begin position="15"/>
        <end position="37"/>
    </location>
</feature>
<evidence type="ECO:0000313" key="3">
    <source>
        <dbReference type="EMBL" id="GFR47524.1"/>
    </source>
</evidence>
<organism evidence="3 4">
    <name type="scientific">Astrephomene gubernaculifera</name>
    <dbReference type="NCBI Taxonomy" id="47775"/>
    <lineage>
        <taxon>Eukaryota</taxon>
        <taxon>Viridiplantae</taxon>
        <taxon>Chlorophyta</taxon>
        <taxon>core chlorophytes</taxon>
        <taxon>Chlorophyceae</taxon>
        <taxon>CS clade</taxon>
        <taxon>Chlamydomonadales</taxon>
        <taxon>Astrephomenaceae</taxon>
        <taxon>Astrephomene</taxon>
    </lineage>
</organism>
<feature type="compositionally biased region" description="Low complexity" evidence="2">
    <location>
        <begin position="723"/>
        <end position="753"/>
    </location>
</feature>
<keyword evidence="4" id="KW-1185">Reference proteome</keyword>
<sequence length="1272" mass="135212">MEVLKAMFAALMARGGNMPGQPSGHLPNLPDSEDQKATRRDRLVANHNIGLQRFIQDLHGEPSRPYSSNDTHMKPASEFPTPPAIDACAPIAIADLHPGVTHRGRVLRGKLLVKPLLLASLATLLEDEEGQVVRVFVYNMLPRNMEPLTGLHEGGRLLPEGRTVAIIEPFYKIMEDGMSGVRVDNPAEVLLLQSLSPPDAAALQADGERHLQAAQYEEAAECFARALQRMPDSDGSGSRLLLAGLLNLSATHLKLGEAAQALQCASAAAALQPDTSRAHHLAALALARLGAPLAARCAVHQAFECMPVGGPGRKERRRMLTELEQHHLQQQERADVQAPLNPQQLSEGRMELLRLLSKTATLGLQSAATGPSASSSNTGAAAAALVEAAAQERSGDAAFLSGDVPTARSHYHAAAGALLTWLPAAPLLTHLATCHLQRSRPKQALTAATAAACLDPAAAEAHHTRVQALMQLGWLAEARAACTAGLAAVEQGQGCEALRELQERIRTASKAKKAAAGQASSAAAAANGGKGGGGGAGSSSRSSRNKKESCGSDHDDSTPPEMRKASVESVWTSNTLADLTKRFPGVTKGMPRLKQEHPLAWMALQKDDRVAPFHEEFSKAGRWPALCDMERCGRKLWEAYELCRSMNMHFYAMAVPKGLDPVEVAMMRIGDLEMMEERLNWLIRAPEGTVAFRECRAPGINPAEFHSFNNAQSATIPMPPGAPAGSGNAAAGLTSSGSNSRGGTTAALPADGAGAPGSGPRTHVAVGFGDLGSLAAAVGLPEWDPQVEAAVREVVEAARSGAAGGGGGGSSSSPAAPQLLRWVGYEASAYTVAKTLVLERMLRSGGPAATDYVLQVWFSSVWSREAHAAFRRALTELMREQQQQQQGVPGAGAGVGARGAAQEQHLQQVPAEVLPYLRHWQLRDVGLADSRQRWLDGRKRTLGLVGGFKEKSDRLALCEYLLTGQLSQLLSGAGGGGRAGGELVGSVVMFVVPRGGPERARDESFLEAIPTHELFAARLGSGGDSTGCKAASGGQQAQPDVVSAGVALLRRRVRRLAALLATGRVQVQLHLRAVEPGDSATAASISSLLPASISWSNVPDYYHPREFHAMARACSAPCSIPAPPTVHYMHSMNWVMDVKGASHLDMLLEYKLGGTWREQQRAAERSQVPEMPKDLSQRVLALYVMGRRTAHESISRYGTLLMSDPPLDIPRNVADFGLILEHYEAWVNTFLAAGGLWQQSAASQQAVVTARPTYGPVARSNTTFSMKIVYGS</sequence>
<dbReference type="PANTHER" id="PTHR47643">
    <property type="entry name" value="TPR DOMAIN PROTEIN (AFU_ORTHOLOGUE AFUA_5G12710)"/>
    <property type="match status" value="1"/>
</dbReference>
<feature type="repeat" description="TPR" evidence="1">
    <location>
        <begin position="200"/>
        <end position="233"/>
    </location>
</feature>
<dbReference type="InterPro" id="IPR019734">
    <property type="entry name" value="TPR_rpt"/>
</dbReference>
<protein>
    <submittedName>
        <fullName evidence="3">Uncharacterized protein</fullName>
    </submittedName>
</protein>
<reference evidence="3 4" key="1">
    <citation type="journal article" date="2021" name="Sci. Rep.">
        <title>Genome sequencing of the multicellular alga Astrephomene provides insights into convergent evolution of germ-soma differentiation.</title>
        <authorList>
            <person name="Yamashita S."/>
            <person name="Yamamoto K."/>
            <person name="Matsuzaki R."/>
            <person name="Suzuki S."/>
            <person name="Yamaguchi H."/>
            <person name="Hirooka S."/>
            <person name="Minakuchi Y."/>
            <person name="Miyagishima S."/>
            <person name="Kawachi M."/>
            <person name="Toyoda A."/>
            <person name="Nozaki H."/>
        </authorList>
    </citation>
    <scope>NUCLEOTIDE SEQUENCE [LARGE SCALE GENOMIC DNA]</scope>
    <source>
        <strain evidence="3 4">NIES-4017</strain>
    </source>
</reference>
<dbReference type="PANTHER" id="PTHR47643:SF2">
    <property type="entry name" value="TPR DOMAIN PROTEIN (AFU_ORTHOLOGUE AFUA_5G12710)"/>
    <property type="match status" value="1"/>
</dbReference>
<feature type="region of interest" description="Disordered" evidence="2">
    <location>
        <begin position="711"/>
        <end position="758"/>
    </location>
</feature>
<proteinExistence type="predicted"/>
<feature type="compositionally biased region" description="Basic and acidic residues" evidence="2">
    <location>
        <begin position="545"/>
        <end position="566"/>
    </location>
</feature>
<name>A0AAD3HN42_9CHLO</name>
<dbReference type="InterPro" id="IPR053209">
    <property type="entry name" value="Gramillin-biosynth_MTr"/>
</dbReference>
<dbReference type="PROSITE" id="PS50005">
    <property type="entry name" value="TPR"/>
    <property type="match status" value="1"/>
</dbReference>
<evidence type="ECO:0000256" key="2">
    <source>
        <dbReference type="SAM" id="MobiDB-lite"/>
    </source>
</evidence>
<dbReference type="InterPro" id="IPR011990">
    <property type="entry name" value="TPR-like_helical_dom_sf"/>
</dbReference>